<name>A0A8J6E1P3_9EUKA</name>
<dbReference type="Pfam" id="PF13426">
    <property type="entry name" value="PAS_9"/>
    <property type="match status" value="1"/>
</dbReference>
<keyword evidence="4" id="KW-0808">Transferase</keyword>
<dbReference type="PANTHER" id="PTHR43304">
    <property type="entry name" value="PHYTOCHROME-LIKE PROTEIN CPH1"/>
    <property type="match status" value="1"/>
</dbReference>
<feature type="domain" description="PAC" evidence="9">
    <location>
        <begin position="2450"/>
        <end position="2503"/>
    </location>
</feature>
<evidence type="ECO:0000313" key="11">
    <source>
        <dbReference type="Proteomes" id="UP000717585"/>
    </source>
</evidence>
<dbReference type="NCBIfam" id="TIGR00229">
    <property type="entry name" value="sensory_box"/>
    <property type="match status" value="2"/>
</dbReference>
<feature type="region of interest" description="Disordered" evidence="6">
    <location>
        <begin position="2979"/>
        <end position="3027"/>
    </location>
</feature>
<reference evidence="10" key="1">
    <citation type="submission" date="2021-05" db="EMBL/GenBank/DDBJ databases">
        <title>A free-living protist that lacks canonical eukaryotic 1 DNA replication and segregation systems.</title>
        <authorList>
            <person name="Salas-Leiva D.E."/>
            <person name="Tromer E.C."/>
            <person name="Curtis B.A."/>
            <person name="Jerlstrom-Hultqvist J."/>
            <person name="Kolisko M."/>
            <person name="Yi Z."/>
            <person name="Salas-Leiva J.S."/>
            <person name="Gallot-Lavallee L."/>
            <person name="Kops G.J.P.L."/>
            <person name="Archibald J.M."/>
            <person name="Simpson A.G.B."/>
            <person name="Roger A.J."/>
        </authorList>
    </citation>
    <scope>NUCLEOTIDE SEQUENCE</scope>
    <source>
        <strain evidence="10">BICM</strain>
    </source>
</reference>
<keyword evidence="11" id="KW-1185">Reference proteome</keyword>
<feature type="transmembrane region" description="Helical" evidence="7">
    <location>
        <begin position="906"/>
        <end position="934"/>
    </location>
</feature>
<evidence type="ECO:0000256" key="1">
    <source>
        <dbReference type="ARBA" id="ARBA00000085"/>
    </source>
</evidence>
<evidence type="ECO:0000256" key="4">
    <source>
        <dbReference type="ARBA" id="ARBA00022679"/>
    </source>
</evidence>
<dbReference type="InterPro" id="IPR035965">
    <property type="entry name" value="PAS-like_dom_sf"/>
</dbReference>
<protein>
    <recommendedName>
        <fullName evidence="2">histidine kinase</fullName>
        <ecNumber evidence="2">2.7.13.3</ecNumber>
    </recommendedName>
</protein>
<feature type="compositionally biased region" description="Basic residues" evidence="6">
    <location>
        <begin position="2937"/>
        <end position="2946"/>
    </location>
</feature>
<dbReference type="InterPro" id="IPR057352">
    <property type="entry name" value="TPR_TmcB/C"/>
</dbReference>
<feature type="domain" description="PAC" evidence="9">
    <location>
        <begin position="2591"/>
        <end position="2644"/>
    </location>
</feature>
<comment type="caution">
    <text evidence="10">The sequence shown here is derived from an EMBL/GenBank/DDBJ whole genome shotgun (WGS) entry which is preliminary data.</text>
</comment>
<feature type="compositionally biased region" description="Low complexity" evidence="6">
    <location>
        <begin position="2985"/>
        <end position="3017"/>
    </location>
</feature>
<feature type="region of interest" description="Disordered" evidence="6">
    <location>
        <begin position="1"/>
        <end position="27"/>
    </location>
</feature>
<feature type="transmembrane region" description="Helical" evidence="7">
    <location>
        <begin position="389"/>
        <end position="409"/>
    </location>
</feature>
<dbReference type="InterPro" id="IPR018771">
    <property type="entry name" value="PocR_dom"/>
</dbReference>
<feature type="transmembrane region" description="Helical" evidence="7">
    <location>
        <begin position="566"/>
        <end position="591"/>
    </location>
</feature>
<feature type="domain" description="PAS" evidence="8">
    <location>
        <begin position="2537"/>
        <end position="2561"/>
    </location>
</feature>
<dbReference type="PANTHER" id="PTHR43304:SF1">
    <property type="entry name" value="PAC DOMAIN-CONTAINING PROTEIN"/>
    <property type="match status" value="1"/>
</dbReference>
<dbReference type="Pfam" id="PF08447">
    <property type="entry name" value="PAS_3"/>
    <property type="match status" value="2"/>
</dbReference>
<evidence type="ECO:0000256" key="3">
    <source>
        <dbReference type="ARBA" id="ARBA00022553"/>
    </source>
</evidence>
<keyword evidence="5 10" id="KW-0418">Kinase</keyword>
<dbReference type="SUPFAM" id="SSF55785">
    <property type="entry name" value="PYP-like sensor domain (PAS domain)"/>
    <property type="match status" value="4"/>
</dbReference>
<feature type="transmembrane region" description="Helical" evidence="7">
    <location>
        <begin position="424"/>
        <end position="447"/>
    </location>
</feature>
<feature type="transmembrane region" description="Helical" evidence="7">
    <location>
        <begin position="1316"/>
        <end position="1339"/>
    </location>
</feature>
<keyword evidence="7" id="KW-1133">Transmembrane helix</keyword>
<evidence type="ECO:0000256" key="6">
    <source>
        <dbReference type="SAM" id="MobiDB-lite"/>
    </source>
</evidence>
<dbReference type="InterPro" id="IPR000700">
    <property type="entry name" value="PAS-assoc_C"/>
</dbReference>
<feature type="transmembrane region" description="Helical" evidence="7">
    <location>
        <begin position="1836"/>
        <end position="1858"/>
    </location>
</feature>
<dbReference type="Proteomes" id="UP000717585">
    <property type="component" value="Unassembled WGS sequence"/>
</dbReference>
<keyword evidence="3" id="KW-0597">Phosphoprotein</keyword>
<dbReference type="Gene3D" id="1.10.287.130">
    <property type="match status" value="1"/>
</dbReference>
<gene>
    <name evidence="10" type="ORF">J8273_3445</name>
</gene>
<dbReference type="PROSITE" id="PS50112">
    <property type="entry name" value="PAS"/>
    <property type="match status" value="2"/>
</dbReference>
<feature type="region of interest" description="Disordered" evidence="6">
    <location>
        <begin position="2901"/>
        <end position="2953"/>
    </location>
</feature>
<dbReference type="SMART" id="SM00086">
    <property type="entry name" value="PAC"/>
    <property type="match status" value="3"/>
</dbReference>
<proteinExistence type="predicted"/>
<keyword evidence="7" id="KW-0812">Transmembrane</keyword>
<comment type="catalytic activity">
    <reaction evidence="1">
        <text>ATP + protein L-histidine = ADP + protein N-phospho-L-histidine.</text>
        <dbReference type="EC" id="2.7.13.3"/>
    </reaction>
</comment>
<dbReference type="InterPro" id="IPR013655">
    <property type="entry name" value="PAS_fold_3"/>
</dbReference>
<feature type="region of interest" description="Disordered" evidence="6">
    <location>
        <begin position="866"/>
        <end position="899"/>
    </location>
</feature>
<evidence type="ECO:0000259" key="8">
    <source>
        <dbReference type="PROSITE" id="PS50112"/>
    </source>
</evidence>
<dbReference type="Pfam" id="PF25474">
    <property type="entry name" value="TPR_TmcB"/>
    <property type="match status" value="1"/>
</dbReference>
<evidence type="ECO:0000313" key="10">
    <source>
        <dbReference type="EMBL" id="KAG9393311.1"/>
    </source>
</evidence>
<dbReference type="PROSITE" id="PS50113">
    <property type="entry name" value="PAC"/>
    <property type="match status" value="3"/>
</dbReference>
<dbReference type="Gene3D" id="3.30.450.20">
    <property type="entry name" value="PAS domain"/>
    <property type="match status" value="4"/>
</dbReference>
<feature type="transmembrane region" description="Helical" evidence="7">
    <location>
        <begin position="348"/>
        <end position="368"/>
    </location>
</feature>
<dbReference type="EMBL" id="JAHDYR010000025">
    <property type="protein sequence ID" value="KAG9393311.1"/>
    <property type="molecule type" value="Genomic_DNA"/>
</dbReference>
<dbReference type="Pfam" id="PF10114">
    <property type="entry name" value="PocR"/>
    <property type="match status" value="1"/>
</dbReference>
<feature type="transmembrane region" description="Helical" evidence="7">
    <location>
        <begin position="1430"/>
        <end position="1448"/>
    </location>
</feature>
<feature type="transmembrane region" description="Helical" evidence="7">
    <location>
        <begin position="2005"/>
        <end position="2023"/>
    </location>
</feature>
<sequence>MIRQSSYNSVAERHDERTSDISSSQEQHDCEKGFEALVEEIFSRKDLNPNDLASDLTRLSRFLTYEDEWINSCSGNTIPALFDVSRIDTIVDAFSRAADVTALIRDTEGKQVTSTIRDTELCQRLFLDREEGRRMCDSNNGVFASMASNRYFMGPCPCGFMSEGASVIHLDGVPIGTLIVGGVTTLKPCTTVNAMIHSAAVEAEVDFEDAIAMFKNTRRMAPETLDNIGQCCLVITQFISEQAGLNNARRQEARAAAVYDRTQELLQVRGRHGWVERLHASFFDPYRATRPWNFPATWVLFFHSLMMPILAGLVVAATNDSWRVVLDWVALVTVPANSDLYDFLVTPFVAWGFLAVVIVLPLVITYQASRTGLDKVSRVSRTILRLGSITHIYVLLVPMYASMGYYLVLPPVFTMVINSTSTTALRIICAFLLSVTFVTVGTVVNIAQSSAVASPPLWYSLYTNKWPRTSVSTALSQLLVGGAVSLASIKTTAFEQDQKLTYLLYNAVVAMVAAVASFILATDAFYSMAVNTAGSVVAVAAMASAVVASIDIAVLSIARMPFEDSIVLSTVAVALGVATAPLVALAAYAAVLRLRYCEQLVFSVILGEDRVSSRPLAVLRAVILRPRLRRAVLLELACRETTTIMKRDLGSLSAVTIELGTRAMRAYRGHTAATPAQQEQQQARMAALATGILHQTSQVYAKETTLPLKMAIIKLGLLSPKKQIALARNTWTVVKADYFTEMTPTNRMLVVGVERFIEHMQFIHALDGEDKAAVYLSTQRMLAQAREHHLRTLVRMSKMWPTLISRQMNVSSFVVQVQLVGESALRASQLYQRLLRKDPSSSLVREWYSLFLDSVLQDHVTAQRIRDGSAGSEGSTNAPSTVPDSVSSVEMVDTRPGRTKGPSRTLFMVSIAIVAMVVALQVFVGGILLGATYIHDLEHSTLLDAHTASVAMQWGTLGAMASRLDDSTAYFPDGWSGIAGAVESAVESIESLGDKLLSLDTTIADGSLVVSGHVTTPIRLTVASSSLGTLAGVVKDEIQHFLDVSGDPVASESSMAALAYNGGRFALPVALRLFDRLLVSVGTSLAAILTIFALIVAIELAALAAIAYWMVVRVIPGVVRSCDHAVTQCMRSSDMQVRRKLRLTMIARERFSDITLADEDEFVPAGRDKGQAEAEQGRLDHDSNADSRLGLLIEDSAPDDSTSHGPDSPTMRRVAFAAEDEIVVDQPMPDLTLSRSSSGSFEMFEAGSEVLLAQSDVSELDAFIQAMGSDTDESVAAPSAVMPPPTKRERLKPILARARRVGGMLAASDQLSSVRLLLSLLAIVLFVAFVASEIALLVYTMYTRYGPNGVWDARDAYLSVKTFPLVKAEALVDFHVPRFIMGSVDSIKYLDINALDTAVGNSIAAYGTAPDIGSAESMAAFLENMLVRRTPHMVAVILAAYGYGLIAMDVPEFTWDYNAETNSASDTETYGRTLWYSDKASDLALNNTQQLAIARAIIYDGKLAEDMKAGANAILGLADAVGDGMRPLVSASTMNDLLFLASPPTLHIVLLLAVIVLLNVGARNRKAIGVINVALGLMLLTASVHLAVELGQVLLVDVVFDVTRTLHATLDSNHDVSSVIAGVVLELYETQRLLAVQTVDAVSKAAAVQDKTAATLEALFDSGTVDSAIFDIAASIHECATIAASLGMSVIDPTDGTFSGVTWDVTTGRARDYGRFTNNTYDMTLSDSAKLDMAWNLVLTDSVVASDFSRILSLTSETQDSKIRTADCLISLGKTIYSVVQTTEIIVFTTPMIVASISFILPGLVVSATSVPRGHAKNVAELTPLTRPIVRDCMHVLALFFLLAVPPFALLVFGNVGIGVMNRNLATVAPLDSMALSAATQAVLAEADPVFFAKPISSAVESLAEALPALFSSPFLDPLGWVATRKADTGAVAEHFGKYCSDIFMLAAIKPNHPNAAALIPEAHYRSAEHVMALVEDLEAEFARRSTAIAQYSTWLKSLVIGSSAYLAVAAAVVFLWLFMGLVRRIQAFSQSFQLVLTQLLGWTVTMSSLRDIPFIRQAGAEYAKSIGLTCESNLRRRMDAAVDMADFSRFEAMSNEQLMVEIKAQLQINQRLRDQLKAKRKYAQSLLNALHACPFLFVMLSYDLLPINCNGMATSILGTPPFPAGTPRRAALESALVGTTRDAPAARFTDTLTLAETSIPISWTACCSFLPRGGLARVMLHGLADTGAAARDWEREFVKRPPALDIYSTMDQFDAEGFWVCNFADGAWSICFASSAVEQLWGVPAAELYADATLWWTQVDPRDRDDAHAAFHEFAKGDTPSLDAQYRVIARDTGKVRHVRTNGTKWVDSAGVIQSAFGSVSDVTDEVRREKEAKDVTAMMQHLTNELVDELVWVNNLRDSANFIGQYLSSALERWTGISAQEFRDDPTKYLQALIPEQRDWAVRRFLSSTHTVRFHNLRTGELVVTKTHSVLLRNAQGRPVASVGISRDVTQITRVLDELTRVDTMFRQLDRDTVSTLWIRDKGVSDGRDTEPCGSNSGRLVYISQSCEKLFGYTAEQLLASPSQEDGLALQQAFGEFNAPVADVSEHAKGLSVRKLVRPDGKVKYGLFQRKAVINNRGQLTRVAGTVSDVTDIVERQNMLADYRGKLEAIMDNIETYVLVIDVISSSTRRVIFANKYFEILTGYKRHRIKSDINFWFNTVIHPDDREEVRQGFLEFVAAREGPARDRNIGYRIVTADGAVKNVIAMLNKAEHGEGGEFYVAGMVYDVTDMTKSLVDKALIEQQAHQAQRTEMLGVLSGGIASDFTLILGVITRNAEQILSETESEAEAHADLRQLLREVIQSTTAIRAVTDKLRSYAGKGEVTMACDSLTAMLRRLLPFLDAPANVAVTWELADEATLPWSGPTRSSSDRSSRTCSPTASTPSAPAAGQSSSRPARCRPTRARPRSSGLRTRAAAWTLPSWTVCSSPCSRRSSLAAGWAWPPSRASSTPTAGRSTSSPRSARAPRSRCSSRPAATVSWRGAATAP</sequence>
<dbReference type="SMART" id="SM00091">
    <property type="entry name" value="PAS"/>
    <property type="match status" value="4"/>
</dbReference>
<feature type="domain" description="PAC" evidence="9">
    <location>
        <begin position="2323"/>
        <end position="2376"/>
    </location>
</feature>
<feature type="domain" description="PAS" evidence="8">
    <location>
        <begin position="2645"/>
        <end position="2723"/>
    </location>
</feature>
<evidence type="ECO:0000256" key="2">
    <source>
        <dbReference type="ARBA" id="ARBA00012438"/>
    </source>
</evidence>
<evidence type="ECO:0000256" key="7">
    <source>
        <dbReference type="SAM" id="Phobius"/>
    </source>
</evidence>
<organism evidence="10 11">
    <name type="scientific">Carpediemonas membranifera</name>
    <dbReference type="NCBI Taxonomy" id="201153"/>
    <lineage>
        <taxon>Eukaryota</taxon>
        <taxon>Metamonada</taxon>
        <taxon>Carpediemonas-like organisms</taxon>
        <taxon>Carpediemonas</taxon>
    </lineage>
</organism>
<feature type="transmembrane region" description="Helical" evidence="7">
    <location>
        <begin position="296"/>
        <end position="318"/>
    </location>
</feature>
<feature type="transmembrane region" description="Helical" evidence="7">
    <location>
        <begin position="1567"/>
        <end position="1588"/>
    </location>
</feature>
<feature type="compositionally biased region" description="Polar residues" evidence="6">
    <location>
        <begin position="872"/>
        <end position="888"/>
    </location>
</feature>
<feature type="transmembrane region" description="Helical" evidence="7">
    <location>
        <begin position="533"/>
        <end position="554"/>
    </location>
</feature>
<dbReference type="CDD" id="cd00130">
    <property type="entry name" value="PAS"/>
    <property type="match status" value="2"/>
</dbReference>
<feature type="transmembrane region" description="Helical" evidence="7">
    <location>
        <begin position="1077"/>
        <end position="1110"/>
    </location>
</feature>
<feature type="transmembrane region" description="Helical" evidence="7">
    <location>
        <begin position="2127"/>
        <end position="2146"/>
    </location>
</feature>
<evidence type="ECO:0000256" key="5">
    <source>
        <dbReference type="ARBA" id="ARBA00022777"/>
    </source>
</evidence>
<dbReference type="EC" id="2.7.13.3" evidence="2"/>
<feature type="compositionally biased region" description="Low complexity" evidence="6">
    <location>
        <begin position="2915"/>
        <end position="2936"/>
    </location>
</feature>
<keyword evidence="7" id="KW-0472">Membrane</keyword>
<dbReference type="InterPro" id="IPR000014">
    <property type="entry name" value="PAS"/>
</dbReference>
<feature type="transmembrane region" description="Helical" evidence="7">
    <location>
        <begin position="1785"/>
        <end position="1808"/>
    </location>
</feature>
<feature type="transmembrane region" description="Helical" evidence="7">
    <location>
        <begin position="1537"/>
        <end position="1560"/>
    </location>
</feature>
<dbReference type="GO" id="GO:0004673">
    <property type="term" value="F:protein histidine kinase activity"/>
    <property type="evidence" value="ECO:0007669"/>
    <property type="project" value="UniProtKB-EC"/>
</dbReference>
<accession>A0A8J6E1P3</accession>
<dbReference type="InterPro" id="IPR001610">
    <property type="entry name" value="PAC"/>
</dbReference>
<evidence type="ECO:0000259" key="9">
    <source>
        <dbReference type="PROSITE" id="PS50113"/>
    </source>
</evidence>
<dbReference type="InterPro" id="IPR052162">
    <property type="entry name" value="Sensor_kinase/Photoreceptor"/>
</dbReference>
<feature type="transmembrane region" description="Helical" evidence="7">
    <location>
        <begin position="500"/>
        <end position="521"/>
    </location>
</feature>